<keyword evidence="8 9" id="KW-0449">Lipoprotein</keyword>
<dbReference type="InterPro" id="IPR003423">
    <property type="entry name" value="OMP_efflux"/>
</dbReference>
<gene>
    <name evidence="10" type="ORF">C7440_1237</name>
</gene>
<evidence type="ECO:0000256" key="2">
    <source>
        <dbReference type="ARBA" id="ARBA00007613"/>
    </source>
</evidence>
<evidence type="ECO:0000256" key="5">
    <source>
        <dbReference type="ARBA" id="ARBA00022729"/>
    </source>
</evidence>
<evidence type="ECO:0000256" key="7">
    <source>
        <dbReference type="ARBA" id="ARBA00023139"/>
    </source>
</evidence>
<dbReference type="STRING" id="1231391.GCA_000308195_02027"/>
<accession>A0A2U1CSF6</accession>
<sequence>MKALLSLLLATALAGCAAMDAGEPGTVQLDAARLGLQDHAIDWPSDHWWARYGDEQLSGLVEEALAGSPSMDAARARLDAANAAVRGARAVRLPQADAGLNVTRQRFSENYIYPPPYGGSMLTDANLRVDVGLDLDLWGRNRSRFAAAVSSSEAARADLEMARNTLISAVVQSYYKLQNALSQQAVLEEIAGQQQKVLDITRERVGAGLDTEIEAKQAESAVASARVQWSQAAANAQLLRNQLAALLGEGPGRGGGIERVALDAMPAQVPSELPLELLSRRPDLIAARERVLAATSEVSAAKAEFYPNVNLAAFAGFMSLGLDSLLQGGSKTYGVGPAISLPIFHGGSLNAQLDRRRAERDLAIADYNQALLTAVREAADAVASIQALQGQAVDQARSLDAIASAYQLAINRYRSGLGNFIQVLLAQNEVQKQSILAADLRARAYELDAQLATALGGGYVNTATH</sequence>
<dbReference type="Pfam" id="PF02321">
    <property type="entry name" value="OEP"/>
    <property type="match status" value="2"/>
</dbReference>
<evidence type="ECO:0000256" key="8">
    <source>
        <dbReference type="ARBA" id="ARBA00023288"/>
    </source>
</evidence>
<evidence type="ECO:0000256" key="3">
    <source>
        <dbReference type="ARBA" id="ARBA00022452"/>
    </source>
</evidence>
<evidence type="ECO:0000313" key="11">
    <source>
        <dbReference type="Proteomes" id="UP000246145"/>
    </source>
</evidence>
<dbReference type="GO" id="GO:0015562">
    <property type="term" value="F:efflux transmembrane transporter activity"/>
    <property type="evidence" value="ECO:0007669"/>
    <property type="project" value="InterPro"/>
</dbReference>
<dbReference type="PANTHER" id="PTHR30203:SF20">
    <property type="entry name" value="MULTIDRUG RESISTANCE OUTER MEMBRANE PROTEIN MDTP-RELATED"/>
    <property type="match status" value="1"/>
</dbReference>
<dbReference type="Gene3D" id="1.20.1600.10">
    <property type="entry name" value="Outer membrane efflux proteins (OEP)"/>
    <property type="match status" value="1"/>
</dbReference>
<evidence type="ECO:0000256" key="1">
    <source>
        <dbReference type="ARBA" id="ARBA00004370"/>
    </source>
</evidence>
<dbReference type="EMBL" id="QEKO01000001">
    <property type="protein sequence ID" value="PVY68825.1"/>
    <property type="molecule type" value="Genomic_DNA"/>
</dbReference>
<comment type="subcellular location">
    <subcellularLocation>
        <location evidence="9">Cell membrane</location>
        <topology evidence="9">Lipid-anchor</topology>
    </subcellularLocation>
    <subcellularLocation>
        <location evidence="1">Membrane</location>
    </subcellularLocation>
</comment>
<dbReference type="SUPFAM" id="SSF56954">
    <property type="entry name" value="Outer membrane efflux proteins (OEP)"/>
    <property type="match status" value="1"/>
</dbReference>
<comment type="caution">
    <text evidence="10">The sequence shown here is derived from an EMBL/GenBank/DDBJ whole genome shotgun (WGS) entry which is preliminary data.</text>
</comment>
<name>A0A2U1CSF6_9BURK</name>
<keyword evidence="3 9" id="KW-1134">Transmembrane beta strand</keyword>
<comment type="similarity">
    <text evidence="2 9">Belongs to the outer membrane factor (OMF) (TC 1.B.17) family.</text>
</comment>
<evidence type="ECO:0000256" key="6">
    <source>
        <dbReference type="ARBA" id="ARBA00023136"/>
    </source>
</evidence>
<proteinExistence type="inferred from homology"/>
<dbReference type="PROSITE" id="PS51257">
    <property type="entry name" value="PROKAR_LIPOPROTEIN"/>
    <property type="match status" value="1"/>
</dbReference>
<keyword evidence="4 9" id="KW-0812">Transmembrane</keyword>
<keyword evidence="5 9" id="KW-0732">Signal</keyword>
<dbReference type="RefSeq" id="WP_116517805.1">
    <property type="nucleotide sequence ID" value="NZ_JACCEX010000001.1"/>
</dbReference>
<reference evidence="10 11" key="1">
    <citation type="submission" date="2018-04" db="EMBL/GenBank/DDBJ databases">
        <title>Genomic Encyclopedia of Type Strains, Phase IV (KMG-IV): sequencing the most valuable type-strain genomes for metagenomic binning, comparative biology and taxonomic classification.</title>
        <authorList>
            <person name="Goeker M."/>
        </authorList>
    </citation>
    <scope>NUCLEOTIDE SEQUENCE [LARGE SCALE GENOMIC DNA]</scope>
    <source>
        <strain evidence="10 11">DSM 10065</strain>
    </source>
</reference>
<evidence type="ECO:0000313" key="10">
    <source>
        <dbReference type="EMBL" id="PVY68825.1"/>
    </source>
</evidence>
<protein>
    <submittedName>
        <fullName evidence="10">NodT family efflux transporter outer membrane factor (OMF) lipoprotein</fullName>
    </submittedName>
</protein>
<evidence type="ECO:0000256" key="9">
    <source>
        <dbReference type="RuleBase" id="RU362097"/>
    </source>
</evidence>
<evidence type="ECO:0000256" key="4">
    <source>
        <dbReference type="ARBA" id="ARBA00022692"/>
    </source>
</evidence>
<dbReference type="Gene3D" id="2.20.200.10">
    <property type="entry name" value="Outer membrane efflux proteins (OEP)"/>
    <property type="match status" value="1"/>
</dbReference>
<dbReference type="NCBIfam" id="TIGR01845">
    <property type="entry name" value="outer_NodT"/>
    <property type="match status" value="1"/>
</dbReference>
<feature type="chain" id="PRO_5015373760" evidence="9">
    <location>
        <begin position="18"/>
        <end position="465"/>
    </location>
</feature>
<keyword evidence="6 9" id="KW-0472">Membrane</keyword>
<dbReference type="InterPro" id="IPR010131">
    <property type="entry name" value="MdtP/NodT-like"/>
</dbReference>
<keyword evidence="11" id="KW-1185">Reference proteome</keyword>
<dbReference type="GO" id="GO:0005886">
    <property type="term" value="C:plasma membrane"/>
    <property type="evidence" value="ECO:0007669"/>
    <property type="project" value="UniProtKB-SubCell"/>
</dbReference>
<keyword evidence="7 9" id="KW-0564">Palmitate</keyword>
<organism evidence="10 11">
    <name type="scientific">Pusillimonas noertemannii</name>
    <dbReference type="NCBI Taxonomy" id="305977"/>
    <lineage>
        <taxon>Bacteria</taxon>
        <taxon>Pseudomonadati</taxon>
        <taxon>Pseudomonadota</taxon>
        <taxon>Betaproteobacteria</taxon>
        <taxon>Burkholderiales</taxon>
        <taxon>Alcaligenaceae</taxon>
        <taxon>Pusillimonas</taxon>
    </lineage>
</organism>
<feature type="signal peptide" evidence="9">
    <location>
        <begin position="1"/>
        <end position="17"/>
    </location>
</feature>
<dbReference type="OrthoDB" id="9770517at2"/>
<dbReference type="Proteomes" id="UP000246145">
    <property type="component" value="Unassembled WGS sequence"/>
</dbReference>
<dbReference type="AlphaFoldDB" id="A0A2U1CSF6"/>
<dbReference type="PANTHER" id="PTHR30203">
    <property type="entry name" value="OUTER MEMBRANE CATION EFFLUX PROTEIN"/>
    <property type="match status" value="1"/>
</dbReference>